<reference evidence="5 6" key="1">
    <citation type="submission" date="2018-10" db="EMBL/GenBank/DDBJ databases">
        <title>Natronolimnobius sp. XQ-INN 246 isolated from Inner Mongolia Autonomous Region of China.</title>
        <authorList>
            <person name="Xue Q."/>
        </authorList>
    </citation>
    <scope>NUCLEOTIDE SEQUENCE [LARGE SCALE GENOMIC DNA]</scope>
    <source>
        <strain evidence="5 6">XQ-INN 246</strain>
    </source>
</reference>
<dbReference type="GO" id="GO:0016301">
    <property type="term" value="F:kinase activity"/>
    <property type="evidence" value="ECO:0007669"/>
    <property type="project" value="UniProtKB-KW"/>
</dbReference>
<comment type="caution">
    <text evidence="5">The sequence shown here is derived from an EMBL/GenBank/DDBJ whole genome shotgun (WGS) entry which is preliminary data.</text>
</comment>
<evidence type="ECO:0000259" key="4">
    <source>
        <dbReference type="Pfam" id="PF00294"/>
    </source>
</evidence>
<gene>
    <name evidence="5" type="ORF">D8Y22_12205</name>
</gene>
<dbReference type="EMBL" id="RBZW01000031">
    <property type="protein sequence ID" value="THE64583.1"/>
    <property type="molecule type" value="Genomic_DNA"/>
</dbReference>
<dbReference type="PRINTS" id="PR00990">
    <property type="entry name" value="RIBOKINASE"/>
</dbReference>
<comment type="similarity">
    <text evidence="1">Belongs to the carbohydrate kinase PfkB family.</text>
</comment>
<dbReference type="InterPro" id="IPR002139">
    <property type="entry name" value="Ribo/fructo_kinase"/>
</dbReference>
<evidence type="ECO:0000256" key="2">
    <source>
        <dbReference type="ARBA" id="ARBA00022679"/>
    </source>
</evidence>
<dbReference type="AlphaFoldDB" id="A0A4S3TMZ7"/>
<dbReference type="Proteomes" id="UP000318864">
    <property type="component" value="Unassembled WGS sequence"/>
</dbReference>
<protein>
    <submittedName>
        <fullName evidence="5">Ribokinase</fullName>
    </submittedName>
</protein>
<evidence type="ECO:0000313" key="5">
    <source>
        <dbReference type="EMBL" id="THE64583.1"/>
    </source>
</evidence>
<keyword evidence="3 5" id="KW-0418">Kinase</keyword>
<evidence type="ECO:0000256" key="1">
    <source>
        <dbReference type="ARBA" id="ARBA00010688"/>
    </source>
</evidence>
<proteinExistence type="inferred from homology"/>
<dbReference type="Pfam" id="PF00294">
    <property type="entry name" value="PfkB"/>
    <property type="match status" value="1"/>
</dbReference>
<feature type="domain" description="Carbohydrate kinase PfkB" evidence="4">
    <location>
        <begin position="51"/>
        <end position="304"/>
    </location>
</feature>
<dbReference type="SUPFAM" id="SSF53613">
    <property type="entry name" value="Ribokinase-like"/>
    <property type="match status" value="1"/>
</dbReference>
<dbReference type="OrthoDB" id="26949at2157"/>
<dbReference type="InterPro" id="IPR011611">
    <property type="entry name" value="PfkB_dom"/>
</dbReference>
<sequence length="319" mass="33312">MSDVVSLGSANVDRTRYLDTESIRALESRYDWFPAAGETVRVEESPSLPTLEDDAYRNVVGGKGANQAVAAARGGADSAFLGCVGTDHTEYGVLETLADRGVDVGGVRTADCETGKAYVFVDDTGESWIGIVDGANEAVDPDYARGQYDRILAADVLLLQNEIPVATMDAVLARLADESERPTVICNPAPADGAAPLLERATIDIVVVNQTEFAALEDALQSFDGTIVRTQGGDEVVISGTRSYRLTPPAADPVDTTGAGDVFCGYLAAMLADGAPIERAADVATTAGSIATETEGVQTAIPTREMVFDALENGPASTV</sequence>
<dbReference type="RefSeq" id="WP_141464969.1">
    <property type="nucleotide sequence ID" value="NZ_RBZW01000031.1"/>
</dbReference>
<evidence type="ECO:0000256" key="3">
    <source>
        <dbReference type="ARBA" id="ARBA00022777"/>
    </source>
</evidence>
<dbReference type="GO" id="GO:0006796">
    <property type="term" value="P:phosphate-containing compound metabolic process"/>
    <property type="evidence" value="ECO:0007669"/>
    <property type="project" value="UniProtKB-ARBA"/>
</dbReference>
<accession>A0A4S3TMZ7</accession>
<dbReference type="GO" id="GO:0005829">
    <property type="term" value="C:cytosol"/>
    <property type="evidence" value="ECO:0007669"/>
    <property type="project" value="TreeGrafter"/>
</dbReference>
<organism evidence="5 6">
    <name type="scientific">Salinadaptatus halalkaliphilus</name>
    <dbReference type="NCBI Taxonomy" id="2419781"/>
    <lineage>
        <taxon>Archaea</taxon>
        <taxon>Methanobacteriati</taxon>
        <taxon>Methanobacteriota</taxon>
        <taxon>Stenosarchaea group</taxon>
        <taxon>Halobacteria</taxon>
        <taxon>Halobacteriales</taxon>
        <taxon>Natrialbaceae</taxon>
        <taxon>Salinadaptatus</taxon>
    </lineage>
</organism>
<dbReference type="PANTHER" id="PTHR10584:SF166">
    <property type="entry name" value="RIBOKINASE"/>
    <property type="match status" value="1"/>
</dbReference>
<name>A0A4S3TMZ7_9EURY</name>
<dbReference type="InterPro" id="IPR029056">
    <property type="entry name" value="Ribokinase-like"/>
</dbReference>
<dbReference type="Gene3D" id="3.40.1190.20">
    <property type="match status" value="1"/>
</dbReference>
<keyword evidence="2" id="KW-0808">Transferase</keyword>
<evidence type="ECO:0000313" key="6">
    <source>
        <dbReference type="Proteomes" id="UP000318864"/>
    </source>
</evidence>
<dbReference type="PANTHER" id="PTHR10584">
    <property type="entry name" value="SUGAR KINASE"/>
    <property type="match status" value="1"/>
</dbReference>
<keyword evidence="6" id="KW-1185">Reference proteome</keyword>